<gene>
    <name evidence="3" type="ORF">GMORB2_3736</name>
</gene>
<accession>A0A9P4YZZ6</accession>
<dbReference type="PANTHER" id="PTHR22889:SF0">
    <property type="entry name" value="WD REPEAT-CONTAINING PROTEIN 89"/>
    <property type="match status" value="1"/>
</dbReference>
<dbReference type="AlphaFoldDB" id="A0A9P4YZZ6"/>
<dbReference type="EMBL" id="JAANYQ010000003">
    <property type="protein sequence ID" value="KAF4124897.1"/>
    <property type="molecule type" value="Genomic_DNA"/>
</dbReference>
<dbReference type="Gene3D" id="2.130.10.10">
    <property type="entry name" value="YVTN repeat-like/Quinoprotein amine dehydrogenase"/>
    <property type="match status" value="2"/>
</dbReference>
<dbReference type="Proteomes" id="UP000749293">
    <property type="component" value="Unassembled WGS sequence"/>
</dbReference>
<reference evidence="3" key="1">
    <citation type="submission" date="2020-03" db="EMBL/GenBank/DDBJ databases">
        <title>Site-based positive gene gene selection in Geosmithia morbida across the United States reveals a broad range of putative effectors and factors for local host and environmental adapation.</title>
        <authorList>
            <person name="Onufrak A."/>
            <person name="Murdoch R.W."/>
            <person name="Gazis R."/>
            <person name="Huff M."/>
            <person name="Staton M."/>
            <person name="Klingeman W."/>
            <person name="Hadziabdic D."/>
        </authorList>
    </citation>
    <scope>NUCLEOTIDE SEQUENCE</scope>
    <source>
        <strain evidence="3">1262</strain>
    </source>
</reference>
<dbReference type="InterPro" id="IPR015943">
    <property type="entry name" value="WD40/YVTN_repeat-like_dom_sf"/>
</dbReference>
<dbReference type="GeneID" id="55969964"/>
<dbReference type="PANTHER" id="PTHR22889">
    <property type="entry name" value="WD REPEAT-CONTAINING PROTEIN 89"/>
    <property type="match status" value="1"/>
</dbReference>
<dbReference type="OrthoDB" id="25131at2759"/>
<organism evidence="3 4">
    <name type="scientific">Geosmithia morbida</name>
    <dbReference type="NCBI Taxonomy" id="1094350"/>
    <lineage>
        <taxon>Eukaryota</taxon>
        <taxon>Fungi</taxon>
        <taxon>Dikarya</taxon>
        <taxon>Ascomycota</taxon>
        <taxon>Pezizomycotina</taxon>
        <taxon>Sordariomycetes</taxon>
        <taxon>Hypocreomycetidae</taxon>
        <taxon>Hypocreales</taxon>
        <taxon>Bionectriaceae</taxon>
        <taxon>Geosmithia</taxon>
    </lineage>
</organism>
<name>A0A9P4YZZ6_9HYPO</name>
<dbReference type="InterPro" id="IPR036322">
    <property type="entry name" value="WD40_repeat_dom_sf"/>
</dbReference>
<evidence type="ECO:0000256" key="2">
    <source>
        <dbReference type="ARBA" id="ARBA00022737"/>
    </source>
</evidence>
<evidence type="ECO:0000256" key="1">
    <source>
        <dbReference type="ARBA" id="ARBA00022574"/>
    </source>
</evidence>
<dbReference type="SMART" id="SM00320">
    <property type="entry name" value="WD40"/>
    <property type="match status" value="5"/>
</dbReference>
<keyword evidence="2" id="KW-0677">Repeat</keyword>
<evidence type="ECO:0000313" key="4">
    <source>
        <dbReference type="Proteomes" id="UP000749293"/>
    </source>
</evidence>
<dbReference type="InterPro" id="IPR039328">
    <property type="entry name" value="WDR89"/>
</dbReference>
<evidence type="ECO:0000313" key="3">
    <source>
        <dbReference type="EMBL" id="KAF4124897.1"/>
    </source>
</evidence>
<comment type="caution">
    <text evidence="3">The sequence shown here is derived from an EMBL/GenBank/DDBJ whole genome shotgun (WGS) entry which is preliminary data.</text>
</comment>
<proteinExistence type="predicted"/>
<keyword evidence="4" id="KW-1185">Reference proteome</keyword>
<keyword evidence="1" id="KW-0853">WD repeat</keyword>
<dbReference type="SUPFAM" id="SSF50978">
    <property type="entry name" value="WD40 repeat-like"/>
    <property type="match status" value="1"/>
</dbReference>
<sequence>MYNLTPRDEHVFPDDTWVLDLTRTPSGGLVSISSDQSLTLFDPTSLGRGPAARLSTNHGNLTTLGLFGESVVCTAGEDGSVGVWDLRGGKSVGRFNGEYLLSLSLSPSLPPSLSLSLSPSLPLSLYIYIYIYIYCMANIERWKATDAPIMSMACNAQTSTIALGTELTDHQASVVLWDMRSSSLRAAYHDLHSDDVTTLSYHPSRPDVVLSGSTDGLVSVHDTSIPDEDDMTVQTLNLGASVHRAGFLGSSSLVAALSHDERFALYDVSDAAASGDALRDFGDVRGALDCRYVVDVVPKVDGTGAILGVGDQERGSFQLVFLAAQDHQWTLDRSTGVGLPGAHGEDIVRSFCFFDENQLVFTGGEDGKIKAWCPGS</sequence>
<dbReference type="InterPro" id="IPR001680">
    <property type="entry name" value="WD40_rpt"/>
</dbReference>
<protein>
    <submittedName>
        <fullName evidence="3">WD domain, G-beta repeat</fullName>
    </submittedName>
</protein>
<dbReference type="Pfam" id="PF00400">
    <property type="entry name" value="WD40"/>
    <property type="match status" value="2"/>
</dbReference>
<dbReference type="RefSeq" id="XP_035323549.1">
    <property type="nucleotide sequence ID" value="XM_035465712.1"/>
</dbReference>